<dbReference type="AlphaFoldDB" id="A0A6L9MNG4"/>
<dbReference type="Proteomes" id="UP000476332">
    <property type="component" value="Unassembled WGS sequence"/>
</dbReference>
<accession>A0A6L9MNG4</accession>
<evidence type="ECO:0000313" key="2">
    <source>
        <dbReference type="Proteomes" id="UP000476332"/>
    </source>
</evidence>
<proteinExistence type="predicted"/>
<name>A0A6L9MNG4_9HYPH</name>
<evidence type="ECO:0000313" key="1">
    <source>
        <dbReference type="EMBL" id="NDV89321.1"/>
    </source>
</evidence>
<dbReference type="SUPFAM" id="SSF46785">
    <property type="entry name" value="Winged helix' DNA-binding domain"/>
    <property type="match status" value="1"/>
</dbReference>
<dbReference type="EMBL" id="JAAAMJ010000036">
    <property type="protein sequence ID" value="NDV89321.1"/>
    <property type="molecule type" value="Genomic_DNA"/>
</dbReference>
<gene>
    <name evidence="1" type="ORF">GTW51_21905</name>
</gene>
<comment type="caution">
    <text evidence="1">The sequence shown here is derived from an EMBL/GenBank/DDBJ whole genome shotgun (WGS) entry which is preliminary data.</text>
</comment>
<reference evidence="1 2" key="1">
    <citation type="submission" date="2020-01" db="EMBL/GenBank/DDBJ databases">
        <title>Genomes of bacteria type strains.</title>
        <authorList>
            <person name="Chen J."/>
            <person name="Zhu S."/>
            <person name="Chen J."/>
        </authorList>
    </citation>
    <scope>NUCLEOTIDE SEQUENCE [LARGE SCALE GENOMIC DNA]</scope>
    <source>
        <strain evidence="1 2">KCTC 52919</strain>
    </source>
</reference>
<protein>
    <recommendedName>
        <fullName evidence="3">MarR family transcriptional regulator</fullName>
    </recommendedName>
</protein>
<dbReference type="RefSeq" id="WP_163046168.1">
    <property type="nucleotide sequence ID" value="NZ_JAAAMJ010000036.1"/>
</dbReference>
<sequence>MNRELNDFVESSFRSIWSVELLLLLYRQQRSWTPEELVGELRSSEVVVTQSIEALVAGGLVLIETDGRVCYSLVDPADDLLVQQLNDLYRKRPGAVRKVIVQNPADQLRTFSDAFSFRKL</sequence>
<evidence type="ECO:0008006" key="3">
    <source>
        <dbReference type="Google" id="ProtNLM"/>
    </source>
</evidence>
<organism evidence="1 2">
    <name type="scientific">Aurantimonas aggregata</name>
    <dbReference type="NCBI Taxonomy" id="2047720"/>
    <lineage>
        <taxon>Bacteria</taxon>
        <taxon>Pseudomonadati</taxon>
        <taxon>Pseudomonadota</taxon>
        <taxon>Alphaproteobacteria</taxon>
        <taxon>Hyphomicrobiales</taxon>
        <taxon>Aurantimonadaceae</taxon>
        <taxon>Aurantimonas</taxon>
    </lineage>
</organism>
<keyword evidence="2" id="KW-1185">Reference proteome</keyword>
<dbReference type="InterPro" id="IPR036390">
    <property type="entry name" value="WH_DNA-bd_sf"/>
</dbReference>